<dbReference type="GO" id="GO:0006597">
    <property type="term" value="P:spermine biosynthetic process"/>
    <property type="evidence" value="ECO:0007669"/>
    <property type="project" value="InterPro"/>
</dbReference>
<evidence type="ECO:0000256" key="1">
    <source>
        <dbReference type="ARBA" id="ARBA00007867"/>
    </source>
</evidence>
<gene>
    <name evidence="7" type="primary">LOC108052270</name>
    <name evidence="5" type="synonym">108052270</name>
</gene>
<dbReference type="InterPro" id="IPR001045">
    <property type="entry name" value="Spermi_synthase"/>
</dbReference>
<dbReference type="EnsemblMetazoa" id="XM_017134633.2">
    <property type="protein sequence ID" value="XP_016990122.1"/>
    <property type="gene ID" value="LOC108052270"/>
</dbReference>
<dbReference type="PANTHER" id="PTHR46315">
    <property type="entry name" value="SPERMINE SYNTHASE"/>
    <property type="match status" value="1"/>
</dbReference>
<dbReference type="RefSeq" id="XP_016990122.1">
    <property type="nucleotide sequence ID" value="XM_017134633.1"/>
</dbReference>
<evidence type="ECO:0000313" key="5">
    <source>
        <dbReference type="EnsemblMetazoa" id="XP_016990122.1"/>
    </source>
</evidence>
<evidence type="ECO:0000256" key="3">
    <source>
        <dbReference type="PROSITE-ProRule" id="PRU00354"/>
    </source>
</evidence>
<evidence type="ECO:0000259" key="4">
    <source>
        <dbReference type="PROSITE" id="PS51006"/>
    </source>
</evidence>
<dbReference type="HAMAP" id="MF_00198">
    <property type="entry name" value="Spermidine_synth"/>
    <property type="match status" value="1"/>
</dbReference>
<dbReference type="InterPro" id="IPR015576">
    <property type="entry name" value="Spermine_synthase_animal"/>
</dbReference>
<dbReference type="Proteomes" id="UP001652680">
    <property type="component" value="Unassembled WGS sequence"/>
</dbReference>
<evidence type="ECO:0000313" key="7">
    <source>
        <dbReference type="RefSeq" id="XP_016990122.1"/>
    </source>
</evidence>
<organism evidence="7">
    <name type="scientific">Drosophila rhopaloa</name>
    <name type="common">Fruit fly</name>
    <dbReference type="NCBI Taxonomy" id="1041015"/>
    <lineage>
        <taxon>Eukaryota</taxon>
        <taxon>Metazoa</taxon>
        <taxon>Ecdysozoa</taxon>
        <taxon>Arthropoda</taxon>
        <taxon>Hexapoda</taxon>
        <taxon>Insecta</taxon>
        <taxon>Pterygota</taxon>
        <taxon>Neoptera</taxon>
        <taxon>Endopterygota</taxon>
        <taxon>Diptera</taxon>
        <taxon>Brachycera</taxon>
        <taxon>Muscomorpha</taxon>
        <taxon>Ephydroidea</taxon>
        <taxon>Drosophilidae</taxon>
        <taxon>Drosophila</taxon>
        <taxon>Sophophora</taxon>
    </lineage>
</organism>
<dbReference type="CTD" id="6611"/>
<keyword evidence="3" id="KW-0620">Polyamine biosynthesis</keyword>
<name>A0A6P4FJT6_DRORH</name>
<reference evidence="7" key="2">
    <citation type="submission" date="2025-04" db="UniProtKB">
        <authorList>
            <consortium name="RefSeq"/>
        </authorList>
    </citation>
    <scope>IDENTIFICATION</scope>
</reference>
<dbReference type="GeneID" id="108052270"/>
<dbReference type="Gene3D" id="3.40.50.150">
    <property type="entry name" value="Vaccinia Virus protein VP39"/>
    <property type="match status" value="1"/>
</dbReference>
<dbReference type="GO" id="GO:0016768">
    <property type="term" value="F:spermine synthase activity"/>
    <property type="evidence" value="ECO:0007669"/>
    <property type="project" value="InterPro"/>
</dbReference>
<accession>A0A6P4FJT6</accession>
<dbReference type="InterPro" id="IPR030374">
    <property type="entry name" value="PABS"/>
</dbReference>
<dbReference type="InterPro" id="IPR029063">
    <property type="entry name" value="SAM-dependent_MTases_sf"/>
</dbReference>
<evidence type="ECO:0000256" key="2">
    <source>
        <dbReference type="ARBA" id="ARBA00022679"/>
    </source>
</evidence>
<dbReference type="Pfam" id="PF01564">
    <property type="entry name" value="Spermine_synth"/>
    <property type="match status" value="1"/>
</dbReference>
<sequence length="376" mass="43053">MAAQTILFDFTLDKDKTADEESRVKVAKILRNELEQVFPQLELAYSMESPENGYFAVLHENKDTVITCRIFQHGLLTLNVEYFLPDGKEPSISFESAKSLEKVLAVKLKAIKAQKLPTLKRGDVSRYFPSSGITNLMHSFADERIIEYDIDKVVYEARSPFQKIQIMHSKTLGNMLLLDELQNIAESDLIYTETLMCRGVENYEGKEICILGGGDGALLYELLKENPKHVVMLEIDELVMQTCNKYLNVICGDVLEKRKTDQYEIIVGDCVEYLKKFVAEGRKFDYVFGDLTDIPITDAPEGETWDFIRTIFEHSFNVLKADGKYLTHGNGTTCKVQIRLFEEELGLLRPKVKFTTSKAFVPSFMEEWLFYQVSFA</sequence>
<dbReference type="SUPFAM" id="SSF53335">
    <property type="entry name" value="S-adenosyl-L-methionine-dependent methyltransferases"/>
    <property type="match status" value="1"/>
</dbReference>
<dbReference type="InterPro" id="IPR035246">
    <property type="entry name" value="Spermidine_synt_N"/>
</dbReference>
<dbReference type="Gene3D" id="2.30.140.10">
    <property type="entry name" value="Spermidine synthase, tetramerisation domain"/>
    <property type="match status" value="1"/>
</dbReference>
<feature type="active site" description="Proton acceptor" evidence="3">
    <location>
        <position position="290"/>
    </location>
</feature>
<dbReference type="OrthoDB" id="5953636at2759"/>
<proteinExistence type="inferred from homology"/>
<keyword evidence="6" id="KW-1185">Reference proteome</keyword>
<evidence type="ECO:0000313" key="6">
    <source>
        <dbReference type="Proteomes" id="UP001652680"/>
    </source>
</evidence>
<comment type="similarity">
    <text evidence="1">Belongs to the spermidine/spermine synthase family.</text>
</comment>
<dbReference type="InterPro" id="IPR037163">
    <property type="entry name" value="Spermidine_synt_N_sf"/>
</dbReference>
<dbReference type="Pfam" id="PF17284">
    <property type="entry name" value="Spermine_synt_N"/>
    <property type="match status" value="1"/>
</dbReference>
<keyword evidence="2 3" id="KW-0808">Transferase</keyword>
<reference evidence="5" key="3">
    <citation type="submission" date="2025-05" db="UniProtKB">
        <authorList>
            <consortium name="EnsemblMetazoa"/>
        </authorList>
    </citation>
    <scope>IDENTIFICATION</scope>
</reference>
<dbReference type="PANTHER" id="PTHR46315:SF1">
    <property type="entry name" value="SPERMINE SYNTHASE"/>
    <property type="match status" value="1"/>
</dbReference>
<dbReference type="PROSITE" id="PS51006">
    <property type="entry name" value="PABS_2"/>
    <property type="match status" value="1"/>
</dbReference>
<dbReference type="CDD" id="cd02440">
    <property type="entry name" value="AdoMet_MTases"/>
    <property type="match status" value="1"/>
</dbReference>
<reference evidence="6" key="1">
    <citation type="journal article" date="2021" name="Elife">
        <title>Highly contiguous assemblies of 101 drosophilid genomes.</title>
        <authorList>
            <person name="Kim B.Y."/>
            <person name="Wang J.R."/>
            <person name="Miller D.E."/>
            <person name="Barmina O."/>
            <person name="Delaney E."/>
            <person name="Thompson A."/>
            <person name="Comeault A.A."/>
            <person name="Peede D."/>
            <person name="D'Agostino E.R."/>
            <person name="Pelaez J."/>
            <person name="Aguilar J.M."/>
            <person name="Haji D."/>
            <person name="Matsunaga T."/>
            <person name="Armstrong E.E."/>
            <person name="Zych M."/>
            <person name="Ogawa Y."/>
            <person name="Stamenkovic-Radak M."/>
            <person name="Jelic M."/>
            <person name="Veselinovic M.S."/>
            <person name="Tanaskovic M."/>
            <person name="Eric P."/>
            <person name="Gao J.J."/>
            <person name="Katoh T.K."/>
            <person name="Toda M.J."/>
            <person name="Watabe H."/>
            <person name="Watada M."/>
            <person name="Davis J.S."/>
            <person name="Moyle L.C."/>
            <person name="Manoli G."/>
            <person name="Bertolini E."/>
            <person name="Kostal V."/>
            <person name="Hawley R.S."/>
            <person name="Takahashi A."/>
            <person name="Jones C.D."/>
            <person name="Price D.K."/>
            <person name="Whiteman N."/>
            <person name="Kopp A."/>
            <person name="Matute D.R."/>
            <person name="Petrov D.A."/>
        </authorList>
    </citation>
    <scope>NUCLEOTIDE SEQUENCE [LARGE SCALE GENOMIC DNA]</scope>
</reference>
<protein>
    <submittedName>
        <fullName evidence="7">Spermine synthase isoform X1</fullName>
    </submittedName>
</protein>
<dbReference type="FunFam" id="3.40.50.150:FF:000197">
    <property type="entry name" value="spermine synthase isoform X2"/>
    <property type="match status" value="1"/>
</dbReference>
<feature type="domain" description="PABS" evidence="4">
    <location>
        <begin position="138"/>
        <end position="375"/>
    </location>
</feature>
<dbReference type="AlphaFoldDB" id="A0A6P4FJT6"/>